<proteinExistence type="predicted"/>
<dbReference type="SUPFAM" id="SSF117281">
    <property type="entry name" value="Kelch motif"/>
    <property type="match status" value="1"/>
</dbReference>
<feature type="domain" description="FKB95-like N-terminal Kelch" evidence="3">
    <location>
        <begin position="9"/>
        <end position="142"/>
    </location>
</feature>
<keyword evidence="1" id="KW-0880">Kelch repeat</keyword>
<protein>
    <recommendedName>
        <fullName evidence="3">FKB95-like N-terminal Kelch domain-containing protein</fullName>
    </recommendedName>
</protein>
<dbReference type="PANTHER" id="PTHR46344:SF27">
    <property type="entry name" value="KELCH REPEAT SUPERFAMILY PROTEIN"/>
    <property type="match status" value="1"/>
</dbReference>
<dbReference type="InterPro" id="IPR057499">
    <property type="entry name" value="Kelch_FKB95"/>
</dbReference>
<dbReference type="Gene3D" id="2.120.10.80">
    <property type="entry name" value="Kelch-type beta propeller"/>
    <property type="match status" value="1"/>
</dbReference>
<dbReference type="InterPro" id="IPR006652">
    <property type="entry name" value="Kelch_1"/>
</dbReference>
<dbReference type="Pfam" id="PF25210">
    <property type="entry name" value="Kelch_FKB95"/>
    <property type="match status" value="1"/>
</dbReference>
<evidence type="ECO:0000256" key="2">
    <source>
        <dbReference type="ARBA" id="ARBA00022737"/>
    </source>
</evidence>
<evidence type="ECO:0000313" key="4">
    <source>
        <dbReference type="EMBL" id="KAL3309786.1"/>
    </source>
</evidence>
<accession>A0ABD2PVF9</accession>
<comment type="caution">
    <text evidence="4">The sequence shown here is derived from an EMBL/GenBank/DDBJ whole genome shotgun (WGS) entry which is preliminary data.</text>
</comment>
<keyword evidence="2" id="KW-0677">Repeat</keyword>
<evidence type="ECO:0000313" key="5">
    <source>
        <dbReference type="Proteomes" id="UP001626550"/>
    </source>
</evidence>
<dbReference type="SMART" id="SM00612">
    <property type="entry name" value="Kelch"/>
    <property type="match status" value="2"/>
</dbReference>
<organism evidence="4 5">
    <name type="scientific">Cichlidogyrus casuarinus</name>
    <dbReference type="NCBI Taxonomy" id="1844966"/>
    <lineage>
        <taxon>Eukaryota</taxon>
        <taxon>Metazoa</taxon>
        <taxon>Spiralia</taxon>
        <taxon>Lophotrochozoa</taxon>
        <taxon>Platyhelminthes</taxon>
        <taxon>Monogenea</taxon>
        <taxon>Monopisthocotylea</taxon>
        <taxon>Dactylogyridea</taxon>
        <taxon>Ancyrocephalidae</taxon>
        <taxon>Cichlidogyrus</taxon>
    </lineage>
</organism>
<dbReference type="AlphaFoldDB" id="A0ABD2PVF9"/>
<dbReference type="Proteomes" id="UP001626550">
    <property type="component" value="Unassembled WGS sequence"/>
</dbReference>
<sequence>MGEGKSKTAAVQYRDRVYLFGGLTDEGVSDSVERYDAKSNEWTTMPKMGIAKLKPAAALLNDLIYVTAGLDANNEVQKAVDVFNPANEDWESKFVPATHLEHHVASMQAFNGKLYIAGAYAHKQVERFDPRSNKWEVLGEQMVQQPQYAYANVLL</sequence>
<dbReference type="PANTHER" id="PTHR46344">
    <property type="entry name" value="OS02G0202900 PROTEIN"/>
    <property type="match status" value="1"/>
</dbReference>
<dbReference type="EMBL" id="JBJKFK010003543">
    <property type="protein sequence ID" value="KAL3309786.1"/>
    <property type="molecule type" value="Genomic_DNA"/>
</dbReference>
<gene>
    <name evidence="4" type="ORF">Ciccas_011663</name>
</gene>
<evidence type="ECO:0000256" key="1">
    <source>
        <dbReference type="ARBA" id="ARBA00022441"/>
    </source>
</evidence>
<evidence type="ECO:0000259" key="3">
    <source>
        <dbReference type="Pfam" id="PF25210"/>
    </source>
</evidence>
<dbReference type="InterPro" id="IPR015915">
    <property type="entry name" value="Kelch-typ_b-propeller"/>
</dbReference>
<reference evidence="4 5" key="1">
    <citation type="submission" date="2024-11" db="EMBL/GenBank/DDBJ databases">
        <title>Adaptive evolution of stress response genes in parasites aligns with host niche diversity.</title>
        <authorList>
            <person name="Hahn C."/>
            <person name="Resl P."/>
        </authorList>
    </citation>
    <scope>NUCLEOTIDE SEQUENCE [LARGE SCALE GENOMIC DNA]</scope>
    <source>
        <strain evidence="4">EGGRZ-B1_66</strain>
        <tissue evidence="4">Body</tissue>
    </source>
</reference>
<keyword evidence="5" id="KW-1185">Reference proteome</keyword>
<name>A0ABD2PVF9_9PLAT</name>